<keyword evidence="2" id="KW-1185">Reference proteome</keyword>
<reference evidence="2" key="1">
    <citation type="submission" date="2017-09" db="EMBL/GenBank/DDBJ databases">
        <authorList>
            <person name="Varghese N."/>
            <person name="Submissions S."/>
        </authorList>
    </citation>
    <scope>NUCLEOTIDE SEQUENCE [LARGE SCALE GENOMIC DNA]</scope>
    <source>
        <strain evidence="2">JKS000234</strain>
    </source>
</reference>
<dbReference type="EMBL" id="OCMY01000001">
    <property type="protein sequence ID" value="SOD38135.1"/>
    <property type="molecule type" value="Genomic_DNA"/>
</dbReference>
<dbReference type="AlphaFoldDB" id="A0A286BVI0"/>
<name>A0A286BVI0_9GAMM</name>
<protein>
    <submittedName>
        <fullName evidence="1">Uncharacterized protein</fullName>
    </submittedName>
</protein>
<sequence>MIEIKKHCYSFTDFHCLFSFARLPFTLVRHFFKQGEILRCDLLVKYK</sequence>
<evidence type="ECO:0000313" key="1">
    <source>
        <dbReference type="EMBL" id="SOD38135.1"/>
    </source>
</evidence>
<gene>
    <name evidence="1" type="ORF">SAMN06273570_2526</name>
</gene>
<dbReference type="Proteomes" id="UP000219271">
    <property type="component" value="Unassembled WGS sequence"/>
</dbReference>
<accession>A0A286BVI0</accession>
<organism evidence="1 2">
    <name type="scientific">Candidatus Pantoea floridensis</name>
    <dbReference type="NCBI Taxonomy" id="1938870"/>
    <lineage>
        <taxon>Bacteria</taxon>
        <taxon>Pseudomonadati</taxon>
        <taxon>Pseudomonadota</taxon>
        <taxon>Gammaproteobacteria</taxon>
        <taxon>Enterobacterales</taxon>
        <taxon>Erwiniaceae</taxon>
        <taxon>Pantoea</taxon>
    </lineage>
</organism>
<evidence type="ECO:0000313" key="2">
    <source>
        <dbReference type="Proteomes" id="UP000219271"/>
    </source>
</evidence>
<proteinExistence type="predicted"/>